<accession>A0A3B0M7L0</accession>
<sequence>MQQEFLDHYERELNTLYERAEVFAAEYPGLAARLGGLVRNRMDPGLAGLLEGAAFLAARVQLKLSSEFSTFTTALLEQLMPGYLAPVPSAMLVQAQPDFRKPDLAMGQRFEPGSYLDAMLSDGDRRMSCRFRLSAPLELWPIELERAEYTTGASTLQALGLEVLTGTAAGLRLRFVRRGAVGKADPEGKADGVLPMQELAKAGLSRLNLHLNGPTAEMSALYEQVFGRCKRVTLRWLDAQGDPRFRVAPAGLLGQIGFDQDESFFPEETRFFEGFGLLRDFHILPDKFMGFRLLGLQELLAHVPSASFDLLFEFDQADGRLAPLLGPRSFRLFAAPAINLFQERCARVRVDEAHSEYLLTPQPSPAENYEVHSLTRVRAHFGDGKTTLPVWPVHALPGHQARPEDALYFSLRRRPRRVSRQEMRRNPNRTYTGSEALIALHQPAQSADEAARPARGLQADALCTNRHLPTHLRGGAQGVKFRLVDDTQVGLNCLAGPTQPRLPLALQDVPHAQSSVAGASSGARLWQLLNCLKFNQLGLTDRNADEPAGGLRDVLALFADLSDAISARHVQGLIGCEVQPRVRSMRHADGFAPVRGLQVTLTFEDQAFEGTGFAILGAVLDRFLADNVQINSFTQTVIRSRARGDVLRFPPRSGTGPVL</sequence>
<name>A0A3B0M7L0_9RHOB</name>
<dbReference type="Proteomes" id="UP000272908">
    <property type="component" value="Unassembled WGS sequence"/>
</dbReference>
<reference evidence="2" key="1">
    <citation type="submission" date="2018-08" db="EMBL/GenBank/DDBJ databases">
        <authorList>
            <person name="Rodrigo-Torres L."/>
            <person name="Arahal R. D."/>
            <person name="Lucena T."/>
        </authorList>
    </citation>
    <scope>NUCLEOTIDE SEQUENCE [LARGE SCALE GENOMIC DNA]</scope>
    <source>
        <strain evidence="2">CECT 7235</strain>
    </source>
</reference>
<dbReference type="NCBIfam" id="TIGR03359">
    <property type="entry name" value="VI_chp_6"/>
    <property type="match status" value="1"/>
</dbReference>
<dbReference type="PANTHER" id="PTHR35370">
    <property type="entry name" value="CYTOPLASMIC PROTEIN-RELATED-RELATED"/>
    <property type="match status" value="1"/>
</dbReference>
<dbReference type="InterPro" id="IPR010272">
    <property type="entry name" value="T6SS_TssF"/>
</dbReference>
<dbReference type="AlphaFoldDB" id="A0A3B0M7L0"/>
<evidence type="ECO:0000313" key="2">
    <source>
        <dbReference type="Proteomes" id="UP000272908"/>
    </source>
</evidence>
<dbReference type="OrthoDB" id="9763676at2"/>
<keyword evidence="2" id="KW-1185">Reference proteome</keyword>
<dbReference type="RefSeq" id="WP_121094621.1">
    <property type="nucleotide sequence ID" value="NZ_UIHC01000013.1"/>
</dbReference>
<dbReference type="PIRSF" id="PIRSF028304">
    <property type="entry name" value="UCP028304"/>
    <property type="match status" value="1"/>
</dbReference>
<evidence type="ECO:0008006" key="3">
    <source>
        <dbReference type="Google" id="ProtNLM"/>
    </source>
</evidence>
<dbReference type="Pfam" id="PF05947">
    <property type="entry name" value="T6SS_TssF"/>
    <property type="match status" value="1"/>
</dbReference>
<dbReference type="PANTHER" id="PTHR35370:SF1">
    <property type="entry name" value="TYPE VI SECRETION SYSTEM COMPONENT TSSF1"/>
    <property type="match status" value="1"/>
</dbReference>
<protein>
    <recommendedName>
        <fullName evidence="3">Type VI secretion system protein ImpG</fullName>
    </recommendedName>
</protein>
<proteinExistence type="predicted"/>
<dbReference type="EMBL" id="UIHC01000013">
    <property type="protein sequence ID" value="SUZ31975.1"/>
    <property type="molecule type" value="Genomic_DNA"/>
</dbReference>
<organism evidence="1 2">
    <name type="scientific">Roseinatronobacter ekhonensis</name>
    <dbReference type="NCBI Taxonomy" id="254356"/>
    <lineage>
        <taxon>Bacteria</taxon>
        <taxon>Pseudomonadati</taxon>
        <taxon>Pseudomonadota</taxon>
        <taxon>Alphaproteobacteria</taxon>
        <taxon>Rhodobacterales</taxon>
        <taxon>Paracoccaceae</taxon>
        <taxon>Roseinatronobacter</taxon>
    </lineage>
</organism>
<evidence type="ECO:0000313" key="1">
    <source>
        <dbReference type="EMBL" id="SUZ31975.1"/>
    </source>
</evidence>
<gene>
    <name evidence="1" type="ORF">ROE7235_01726</name>
</gene>